<dbReference type="Gene3D" id="2.160.20.10">
    <property type="entry name" value="Single-stranded right-handed beta-helix, Pectin lyase-like"/>
    <property type="match status" value="2"/>
</dbReference>
<proteinExistence type="predicted"/>
<evidence type="ECO:0000313" key="2">
    <source>
        <dbReference type="Proteomes" id="UP000318017"/>
    </source>
</evidence>
<protein>
    <submittedName>
        <fullName evidence="1">Uncharacterized protein</fullName>
    </submittedName>
</protein>
<name>A0A518G9G6_9BACT</name>
<dbReference type="KEGG" id="ahel:Q31a_35540"/>
<gene>
    <name evidence="1" type="ORF">Q31a_35540</name>
</gene>
<dbReference type="EMBL" id="CP036298">
    <property type="protein sequence ID" value="QDV25231.1"/>
    <property type="molecule type" value="Genomic_DNA"/>
</dbReference>
<sequence length="470" mass="50792">MNYHQCPDPQQRHPMRSQFTFIGLWSVSAALLGAAFCQTLRAQTPVEVSSLSELRAAVRASDQTIVLKAGRYTLTDLPEGDREFHCAGSNNIIDLSEVHITVPVGATRRSYITISGDHNVFRGGTFEDIYQDGLQEVADFSDYNQNRSTLARGLRGSAVLTITGDDNTVSDTHLTIRGSFPYGYGSIYGIGSDNVYGLDKRCGILVKGKRNTLDGCNLQQRAFGHGIYMQSPADETVIKNCVVEGVLRASKDLYLETDPKDLPARSNYTIPTKQRRGRRVGSGSPIPKDSMIPLSEDGIRVYSGGGSVTVENCTVARMRGGIRLYLASRAIVRDSKAIDCGNTNFNLPSGGKVSGSIGNFAYAPLSDFRLSKSRQDVELTILPSPHAMGSHNLADILGNNHNIVFHRAEGPLDTNLRSIVIEGNGSTILNETEYPITLQSTASGNTVVSFGPVTDLGSGNQISQTAPPSK</sequence>
<dbReference type="InterPro" id="IPR012334">
    <property type="entry name" value="Pectin_lyas_fold"/>
</dbReference>
<dbReference type="Proteomes" id="UP000318017">
    <property type="component" value="Chromosome"/>
</dbReference>
<dbReference type="OrthoDB" id="262615at2"/>
<accession>A0A518G9G6</accession>
<dbReference type="AlphaFoldDB" id="A0A518G9G6"/>
<dbReference type="SUPFAM" id="SSF51126">
    <property type="entry name" value="Pectin lyase-like"/>
    <property type="match status" value="1"/>
</dbReference>
<evidence type="ECO:0000313" key="1">
    <source>
        <dbReference type="EMBL" id="QDV25231.1"/>
    </source>
</evidence>
<reference evidence="1 2" key="1">
    <citation type="submission" date="2019-02" db="EMBL/GenBank/DDBJ databases">
        <title>Deep-cultivation of Planctomycetes and their phenomic and genomic characterization uncovers novel biology.</title>
        <authorList>
            <person name="Wiegand S."/>
            <person name="Jogler M."/>
            <person name="Boedeker C."/>
            <person name="Pinto D."/>
            <person name="Vollmers J."/>
            <person name="Rivas-Marin E."/>
            <person name="Kohn T."/>
            <person name="Peeters S.H."/>
            <person name="Heuer A."/>
            <person name="Rast P."/>
            <person name="Oberbeckmann S."/>
            <person name="Bunk B."/>
            <person name="Jeske O."/>
            <person name="Meyerdierks A."/>
            <person name="Storesund J.E."/>
            <person name="Kallscheuer N."/>
            <person name="Luecker S."/>
            <person name="Lage O.M."/>
            <person name="Pohl T."/>
            <person name="Merkel B.J."/>
            <person name="Hornburger P."/>
            <person name="Mueller R.-W."/>
            <person name="Bruemmer F."/>
            <person name="Labrenz M."/>
            <person name="Spormann A.M."/>
            <person name="Op den Camp H."/>
            <person name="Overmann J."/>
            <person name="Amann R."/>
            <person name="Jetten M.S.M."/>
            <person name="Mascher T."/>
            <person name="Medema M.H."/>
            <person name="Devos D.P."/>
            <person name="Kaster A.-K."/>
            <person name="Ovreas L."/>
            <person name="Rohde M."/>
            <person name="Galperin M.Y."/>
            <person name="Jogler C."/>
        </authorList>
    </citation>
    <scope>NUCLEOTIDE SEQUENCE [LARGE SCALE GENOMIC DNA]</scope>
    <source>
        <strain evidence="1 2">Q31a</strain>
    </source>
</reference>
<organism evidence="1 2">
    <name type="scientific">Aureliella helgolandensis</name>
    <dbReference type="NCBI Taxonomy" id="2527968"/>
    <lineage>
        <taxon>Bacteria</taxon>
        <taxon>Pseudomonadati</taxon>
        <taxon>Planctomycetota</taxon>
        <taxon>Planctomycetia</taxon>
        <taxon>Pirellulales</taxon>
        <taxon>Pirellulaceae</taxon>
        <taxon>Aureliella</taxon>
    </lineage>
</organism>
<dbReference type="InterPro" id="IPR011050">
    <property type="entry name" value="Pectin_lyase_fold/virulence"/>
</dbReference>
<keyword evidence="2" id="KW-1185">Reference proteome</keyword>